<dbReference type="GO" id="GO:0003712">
    <property type="term" value="F:transcription coregulator activity"/>
    <property type="evidence" value="ECO:0007669"/>
    <property type="project" value="TreeGrafter"/>
</dbReference>
<dbReference type="GO" id="GO:0046872">
    <property type="term" value="F:metal ion binding"/>
    <property type="evidence" value="ECO:0007669"/>
    <property type="project" value="UniProtKB-KW"/>
</dbReference>
<proteinExistence type="inferred from homology"/>
<reference evidence="7" key="1">
    <citation type="submission" date="2013-01" db="EMBL/GenBank/DDBJ databases">
        <title>Draft Genome Sequence of a Mulberry Tree, Morus notabilis C.K. Schneid.</title>
        <authorList>
            <person name="He N."/>
            <person name="Zhao S."/>
        </authorList>
    </citation>
    <scope>NUCLEOTIDE SEQUENCE</scope>
</reference>
<dbReference type="EMBL" id="KE344611">
    <property type="protein sequence ID" value="EXB70657.1"/>
    <property type="molecule type" value="Genomic_DNA"/>
</dbReference>
<gene>
    <name evidence="6" type="ORF">L484_023843</name>
</gene>
<dbReference type="GO" id="GO:0000118">
    <property type="term" value="C:histone deacetylase complex"/>
    <property type="evidence" value="ECO:0007669"/>
    <property type="project" value="TreeGrafter"/>
</dbReference>
<accession>W9R545</accession>
<keyword evidence="7" id="KW-1185">Reference proteome</keyword>
<evidence type="ECO:0000313" key="7">
    <source>
        <dbReference type="Proteomes" id="UP000030645"/>
    </source>
</evidence>
<keyword evidence="4" id="KW-0539">Nucleus</keyword>
<protein>
    <submittedName>
        <fullName evidence="6">Uncharacterized protein</fullName>
    </submittedName>
</protein>
<dbReference type="Gene3D" id="2.60.120.650">
    <property type="entry name" value="Cupin"/>
    <property type="match status" value="1"/>
</dbReference>
<evidence type="ECO:0000256" key="3">
    <source>
        <dbReference type="ARBA" id="ARBA00022723"/>
    </source>
</evidence>
<dbReference type="Proteomes" id="UP000030645">
    <property type="component" value="Unassembled WGS sequence"/>
</dbReference>
<keyword evidence="3" id="KW-0479">Metal-binding</keyword>
<evidence type="ECO:0000256" key="4">
    <source>
        <dbReference type="ARBA" id="ARBA00023242"/>
    </source>
</evidence>
<dbReference type="PANTHER" id="PTHR12549">
    <property type="entry name" value="JMJC DOMAIN-CONTAINING HISTONE DEMETHYLATION PROTEIN"/>
    <property type="match status" value="1"/>
</dbReference>
<evidence type="ECO:0000313" key="6">
    <source>
        <dbReference type="EMBL" id="EXB70657.1"/>
    </source>
</evidence>
<dbReference type="PANTHER" id="PTHR12549:SF11">
    <property type="entry name" value="LYSINE-SPECIFIC DEMETHYLASE JMJ25"/>
    <property type="match status" value="1"/>
</dbReference>
<dbReference type="eggNOG" id="KOG1356">
    <property type="taxonomic scope" value="Eukaryota"/>
</dbReference>
<comment type="subcellular location">
    <subcellularLocation>
        <location evidence="1">Nucleus</location>
    </subcellularLocation>
</comment>
<dbReference type="GO" id="GO:0006357">
    <property type="term" value="P:regulation of transcription by RNA polymerase II"/>
    <property type="evidence" value="ECO:0007669"/>
    <property type="project" value="TreeGrafter"/>
</dbReference>
<organism evidence="6 7">
    <name type="scientific">Morus notabilis</name>
    <dbReference type="NCBI Taxonomy" id="981085"/>
    <lineage>
        <taxon>Eukaryota</taxon>
        <taxon>Viridiplantae</taxon>
        <taxon>Streptophyta</taxon>
        <taxon>Embryophyta</taxon>
        <taxon>Tracheophyta</taxon>
        <taxon>Spermatophyta</taxon>
        <taxon>Magnoliopsida</taxon>
        <taxon>eudicotyledons</taxon>
        <taxon>Gunneridae</taxon>
        <taxon>Pentapetalae</taxon>
        <taxon>rosids</taxon>
        <taxon>fabids</taxon>
        <taxon>Rosales</taxon>
        <taxon>Moraceae</taxon>
        <taxon>Moreae</taxon>
        <taxon>Morus</taxon>
    </lineage>
</organism>
<dbReference type="GO" id="GO:0032454">
    <property type="term" value="F:histone H3K9 demethylase activity"/>
    <property type="evidence" value="ECO:0007669"/>
    <property type="project" value="InterPro"/>
</dbReference>
<sequence length="237" mass="26779">MPFINRGLGYLHGGESKEEAPSGSSCNDSVIPFSEWKATKDGSIPCPSKFLEGCCGVLLELRSLFPENFVLELVKKAKELADSYKLIDTSEIPTHQCSCLNARDASEMSIHTVRNAANREDSDDNYLYNPKASKFQHEDLKLFRWHWKRGEPVIVDNVLETTSGLSWEPLVMCHACRQLHHEKHDRHLEVKAIDCLDWCEGYPGLFEHLTNRPSYPNTPGQIEGGTPRGIEPKTSHM</sequence>
<dbReference type="InterPro" id="IPR045109">
    <property type="entry name" value="LSDs-like"/>
</dbReference>
<dbReference type="GO" id="GO:0000785">
    <property type="term" value="C:chromatin"/>
    <property type="evidence" value="ECO:0007669"/>
    <property type="project" value="TreeGrafter"/>
</dbReference>
<evidence type="ECO:0000256" key="5">
    <source>
        <dbReference type="SAM" id="MobiDB-lite"/>
    </source>
</evidence>
<evidence type="ECO:0000256" key="1">
    <source>
        <dbReference type="ARBA" id="ARBA00004123"/>
    </source>
</evidence>
<dbReference type="AlphaFoldDB" id="W9R545"/>
<name>W9R545_9ROSA</name>
<dbReference type="GO" id="GO:0031490">
    <property type="term" value="F:chromatin DNA binding"/>
    <property type="evidence" value="ECO:0007669"/>
    <property type="project" value="TreeGrafter"/>
</dbReference>
<comment type="similarity">
    <text evidence="2">Belongs to the JARID1 histone demethylase family.</text>
</comment>
<dbReference type="STRING" id="981085.W9R545"/>
<evidence type="ECO:0000256" key="2">
    <source>
        <dbReference type="ARBA" id="ARBA00006801"/>
    </source>
</evidence>
<feature type="region of interest" description="Disordered" evidence="5">
    <location>
        <begin position="213"/>
        <end position="237"/>
    </location>
</feature>